<dbReference type="Pfam" id="PF00237">
    <property type="entry name" value="Ribosomal_L22"/>
    <property type="match status" value="1"/>
</dbReference>
<evidence type="ECO:0000256" key="1">
    <source>
        <dbReference type="ARBA" id="ARBA00003478"/>
    </source>
</evidence>
<evidence type="ECO:0000256" key="8">
    <source>
        <dbReference type="ARBA" id="ARBA00025084"/>
    </source>
</evidence>
<comment type="function">
    <text evidence="8">This protein binds specifically to 23S rRNA; its binding is stimulated by other ribosomal proteins, e.g. L4, L17, and L20. It is important during the early stages of 50S assembly. It makes multiple contacts with different domains of the 23S rRNA in the assembled 50S subunit and ribosome.</text>
</comment>
<evidence type="ECO:0000313" key="14">
    <source>
        <dbReference type="EMBL" id="TQR17228.1"/>
    </source>
</evidence>
<dbReference type="Proteomes" id="UP000318937">
    <property type="component" value="Unassembled WGS sequence"/>
</dbReference>
<dbReference type="GO" id="GO:0019843">
    <property type="term" value="F:rRNA binding"/>
    <property type="evidence" value="ECO:0007669"/>
    <property type="project" value="UniProtKB-UniRule"/>
</dbReference>
<evidence type="ECO:0000256" key="13">
    <source>
        <dbReference type="RuleBase" id="RU004008"/>
    </source>
</evidence>
<dbReference type="Gene3D" id="3.90.470.10">
    <property type="entry name" value="Ribosomal protein L22/L17"/>
    <property type="match status" value="1"/>
</dbReference>
<keyword evidence="6 10" id="KW-0689">Ribosomal protein</keyword>
<evidence type="ECO:0000313" key="15">
    <source>
        <dbReference type="Proteomes" id="UP000318937"/>
    </source>
</evidence>
<name>A0A544TIL5_9BACI</name>
<dbReference type="PANTHER" id="PTHR13501">
    <property type="entry name" value="CHLOROPLAST 50S RIBOSOMAL PROTEIN L22-RELATED"/>
    <property type="match status" value="1"/>
</dbReference>
<reference evidence="14 15" key="1">
    <citation type="submission" date="2019-05" db="EMBL/GenBank/DDBJ databases">
        <title>Psychrobacillus vulpis sp. nov., a new species isolated from feces of a red fox that inhabits in The Tablas de Daimiel Natural Park, Albacete, Spain.</title>
        <authorList>
            <person name="Rodriguez M."/>
            <person name="Reina J.C."/>
            <person name="Bejar V."/>
            <person name="Llamas I."/>
        </authorList>
    </citation>
    <scope>NUCLEOTIDE SEQUENCE [LARGE SCALE GENOMIC DNA]</scope>
    <source>
        <strain evidence="14 15">NHI-2</strain>
    </source>
</reference>
<protein>
    <recommendedName>
        <fullName evidence="9 10">Large ribosomal subunit protein uL22</fullName>
    </recommendedName>
</protein>
<dbReference type="InterPro" id="IPR047867">
    <property type="entry name" value="Ribosomal_uL22_bac/org-type"/>
</dbReference>
<dbReference type="PROSITE" id="PS00464">
    <property type="entry name" value="RIBOSOMAL_L22"/>
    <property type="match status" value="1"/>
</dbReference>
<dbReference type="AlphaFoldDB" id="A0A544TIL5"/>
<keyword evidence="7 10" id="KW-0687">Ribonucleoprotein</keyword>
<comment type="function">
    <text evidence="1 10">The globular domain of the protein is located near the polypeptide exit tunnel on the outside of the subunit, while an extended beta-hairpin is found that lines the wall of the exit tunnel in the center of the 70S ribosome.</text>
</comment>
<comment type="function">
    <text evidence="10 13">This protein binds specifically to 23S rRNA; its binding is stimulated by other ribosomal proteins, e.g., L4, L17, and L20. It is important during the early stages of 50S assembly. It makes multiple contacts with different domains of the 23S rRNA in the assembled 50S subunit and ribosome.</text>
</comment>
<dbReference type="SUPFAM" id="SSF54843">
    <property type="entry name" value="Ribosomal protein L22"/>
    <property type="match status" value="1"/>
</dbReference>
<dbReference type="RefSeq" id="WP_093274750.1">
    <property type="nucleotide sequence ID" value="NZ_VDGG01000009.1"/>
</dbReference>
<dbReference type="OrthoDB" id="9805969at2"/>
<dbReference type="EMBL" id="VDGG01000009">
    <property type="protein sequence ID" value="TQR17228.1"/>
    <property type="molecule type" value="Genomic_DNA"/>
</dbReference>
<dbReference type="NCBIfam" id="TIGR01044">
    <property type="entry name" value="rplV_bact"/>
    <property type="match status" value="1"/>
</dbReference>
<evidence type="ECO:0000256" key="6">
    <source>
        <dbReference type="ARBA" id="ARBA00022980"/>
    </source>
</evidence>
<evidence type="ECO:0000256" key="4">
    <source>
        <dbReference type="ARBA" id="ARBA00022730"/>
    </source>
</evidence>
<dbReference type="HAMAP" id="MF_01331_B">
    <property type="entry name" value="Ribosomal_uL22_B"/>
    <property type="match status" value="1"/>
</dbReference>
<keyword evidence="4 10" id="KW-0699">rRNA-binding</keyword>
<keyword evidence="5 10" id="KW-0694">RNA-binding</keyword>
<comment type="subunit">
    <text evidence="3 10 12">Part of the 50S ribosomal subunit.</text>
</comment>
<dbReference type="GO" id="GO:0006412">
    <property type="term" value="P:translation"/>
    <property type="evidence" value="ECO:0007669"/>
    <property type="project" value="UniProtKB-UniRule"/>
</dbReference>
<accession>A0A544TIL5</accession>
<organism evidence="14 15">
    <name type="scientific">Psychrobacillus soli</name>
    <dbReference type="NCBI Taxonomy" id="1543965"/>
    <lineage>
        <taxon>Bacteria</taxon>
        <taxon>Bacillati</taxon>
        <taxon>Bacillota</taxon>
        <taxon>Bacilli</taxon>
        <taxon>Bacillales</taxon>
        <taxon>Bacillaceae</taxon>
        <taxon>Psychrobacillus</taxon>
    </lineage>
</organism>
<dbReference type="InterPro" id="IPR001063">
    <property type="entry name" value="Ribosomal_uL22"/>
</dbReference>
<evidence type="ECO:0000256" key="7">
    <source>
        <dbReference type="ARBA" id="ARBA00023274"/>
    </source>
</evidence>
<dbReference type="GO" id="GO:0022625">
    <property type="term" value="C:cytosolic large ribosomal subunit"/>
    <property type="evidence" value="ECO:0007669"/>
    <property type="project" value="TreeGrafter"/>
</dbReference>
<dbReference type="GO" id="GO:0003735">
    <property type="term" value="F:structural constituent of ribosome"/>
    <property type="evidence" value="ECO:0007669"/>
    <property type="project" value="InterPro"/>
</dbReference>
<dbReference type="InterPro" id="IPR005727">
    <property type="entry name" value="Ribosomal_uL22_bac/chlpt-type"/>
</dbReference>
<keyword evidence="15" id="KW-1185">Reference proteome</keyword>
<dbReference type="FunFam" id="3.90.470.10:FF:000001">
    <property type="entry name" value="50S ribosomal protein L22"/>
    <property type="match status" value="1"/>
</dbReference>
<dbReference type="InterPro" id="IPR036394">
    <property type="entry name" value="Ribosomal_uL22_sf"/>
</dbReference>
<gene>
    <name evidence="10 14" type="primary">rplV</name>
    <name evidence="14" type="ORF">FG383_05560</name>
</gene>
<evidence type="ECO:0000256" key="11">
    <source>
        <dbReference type="RuleBase" id="RU004005"/>
    </source>
</evidence>
<comment type="similarity">
    <text evidence="2 10 11">Belongs to the universal ribosomal protein uL22 family.</text>
</comment>
<sequence>MSQAKAIAKTVRIAPRKVRLVVDLIRGKQVGEAVAILQLTPKTASPVVEKVLKSAVANAEHNYDLDINNLVVSEIFVDEGPTLKRFRPRAQGRASAINKRTSHITVVVSEKKEG</sequence>
<comment type="caution">
    <text evidence="14">The sequence shown here is derived from an EMBL/GenBank/DDBJ whole genome shotgun (WGS) entry which is preliminary data.</text>
</comment>
<dbReference type="CDD" id="cd00336">
    <property type="entry name" value="Ribosomal_L22"/>
    <property type="match status" value="1"/>
</dbReference>
<evidence type="ECO:0000256" key="10">
    <source>
        <dbReference type="HAMAP-Rule" id="MF_01331"/>
    </source>
</evidence>
<evidence type="ECO:0000256" key="12">
    <source>
        <dbReference type="RuleBase" id="RU004006"/>
    </source>
</evidence>
<proteinExistence type="inferred from homology"/>
<evidence type="ECO:0000256" key="9">
    <source>
        <dbReference type="ARBA" id="ARBA00035207"/>
    </source>
</evidence>
<evidence type="ECO:0000256" key="5">
    <source>
        <dbReference type="ARBA" id="ARBA00022884"/>
    </source>
</evidence>
<evidence type="ECO:0000256" key="3">
    <source>
        <dbReference type="ARBA" id="ARBA00011838"/>
    </source>
</evidence>
<dbReference type="InterPro" id="IPR018260">
    <property type="entry name" value="Ribosomal_uL22_CS"/>
</dbReference>
<dbReference type="PANTHER" id="PTHR13501:SF8">
    <property type="entry name" value="LARGE RIBOSOMAL SUBUNIT PROTEIN UL22M"/>
    <property type="match status" value="1"/>
</dbReference>
<evidence type="ECO:0000256" key="2">
    <source>
        <dbReference type="ARBA" id="ARBA00009451"/>
    </source>
</evidence>